<evidence type="ECO:0000313" key="3">
    <source>
        <dbReference type="Proteomes" id="UP001383192"/>
    </source>
</evidence>
<feature type="compositionally biased region" description="Polar residues" evidence="1">
    <location>
        <begin position="7"/>
        <end position="16"/>
    </location>
</feature>
<evidence type="ECO:0000313" key="2">
    <source>
        <dbReference type="EMBL" id="KAK7026731.1"/>
    </source>
</evidence>
<comment type="caution">
    <text evidence="2">The sequence shown here is derived from an EMBL/GenBank/DDBJ whole genome shotgun (WGS) entry which is preliminary data.</text>
</comment>
<accession>A0AAW0BJN1</accession>
<gene>
    <name evidence="2" type="ORF">VNI00_015504</name>
</gene>
<proteinExistence type="predicted"/>
<protein>
    <submittedName>
        <fullName evidence="2">Uncharacterized protein</fullName>
    </submittedName>
</protein>
<feature type="region of interest" description="Disordered" evidence="1">
    <location>
        <begin position="1"/>
        <end position="67"/>
    </location>
</feature>
<name>A0AAW0BJN1_9AGAR</name>
<dbReference type="Proteomes" id="UP001383192">
    <property type="component" value="Unassembled WGS sequence"/>
</dbReference>
<organism evidence="2 3">
    <name type="scientific">Paramarasmius palmivorus</name>
    <dbReference type="NCBI Taxonomy" id="297713"/>
    <lineage>
        <taxon>Eukaryota</taxon>
        <taxon>Fungi</taxon>
        <taxon>Dikarya</taxon>
        <taxon>Basidiomycota</taxon>
        <taxon>Agaricomycotina</taxon>
        <taxon>Agaricomycetes</taxon>
        <taxon>Agaricomycetidae</taxon>
        <taxon>Agaricales</taxon>
        <taxon>Marasmiineae</taxon>
        <taxon>Marasmiaceae</taxon>
        <taxon>Paramarasmius</taxon>
    </lineage>
</organism>
<feature type="region of interest" description="Disordered" evidence="1">
    <location>
        <begin position="93"/>
        <end position="146"/>
    </location>
</feature>
<evidence type="ECO:0000256" key="1">
    <source>
        <dbReference type="SAM" id="MobiDB-lite"/>
    </source>
</evidence>
<keyword evidence="3" id="KW-1185">Reference proteome</keyword>
<dbReference type="AlphaFoldDB" id="A0AAW0BJN1"/>
<sequence>MFATIPNECTSTTKTGTARYHVRWQEPVTPKDIEASEIQSGSGSEDGSTSESNNEDAAEKCSDLERSARTTRSMDPNLWHHVYVGPSWLAPSSTGPKTLPPSPVENARASRANGTNRDTVHKRATRACDPPTNARPTSTRVKAAQKEDPLLHDRSGEFFGTPVESMYRLVTPSLPLNHDPSSTEIKSITYNNFDPQSREPEVISGQGPLSLSHSVPQDAIQRTTQRTAAHVTAGNIEIATPQPLYAISSSSIISRFEQGCASSQAIWGDGHAGDSSHTAQAYENEFVLVSTRPFFLGTTYLSPPNPHYDVESNPFLLNPSPNNRISHTIDDTVTFPQSQSSYTAANSSLGVQNTAASFPEPHRVGGDSTAWKRPDAMLESDEMTPLPWSLSAPLAAVSTISGSFPEFYMQYGGHSSSDMFTTEIEAASRGGHDLSTRSYRY</sequence>
<feature type="compositionally biased region" description="Basic and acidic residues" evidence="1">
    <location>
        <begin position="57"/>
        <end position="67"/>
    </location>
</feature>
<reference evidence="2 3" key="1">
    <citation type="submission" date="2024-01" db="EMBL/GenBank/DDBJ databases">
        <title>A draft genome for a cacao thread blight-causing isolate of Paramarasmius palmivorus.</title>
        <authorList>
            <person name="Baruah I.K."/>
            <person name="Bukari Y."/>
            <person name="Amoako-Attah I."/>
            <person name="Meinhardt L.W."/>
            <person name="Bailey B.A."/>
            <person name="Cohen S.P."/>
        </authorList>
    </citation>
    <scope>NUCLEOTIDE SEQUENCE [LARGE SCALE GENOMIC DNA]</scope>
    <source>
        <strain evidence="2 3">GH-12</strain>
    </source>
</reference>
<feature type="compositionally biased region" description="Low complexity" evidence="1">
    <location>
        <begin position="40"/>
        <end position="52"/>
    </location>
</feature>
<dbReference type="EMBL" id="JAYKXP010000101">
    <property type="protein sequence ID" value="KAK7026731.1"/>
    <property type="molecule type" value="Genomic_DNA"/>
</dbReference>